<organism evidence="2 3">
    <name type="scientific">Trichonephila inaurata madagascariensis</name>
    <dbReference type="NCBI Taxonomy" id="2747483"/>
    <lineage>
        <taxon>Eukaryota</taxon>
        <taxon>Metazoa</taxon>
        <taxon>Ecdysozoa</taxon>
        <taxon>Arthropoda</taxon>
        <taxon>Chelicerata</taxon>
        <taxon>Arachnida</taxon>
        <taxon>Araneae</taxon>
        <taxon>Araneomorphae</taxon>
        <taxon>Entelegynae</taxon>
        <taxon>Araneoidea</taxon>
        <taxon>Nephilidae</taxon>
        <taxon>Trichonephila</taxon>
        <taxon>Trichonephila inaurata</taxon>
    </lineage>
</organism>
<gene>
    <name evidence="2" type="ORF">TNIN_494671</name>
</gene>
<sequence>MVLELILLQRKLTQYPPPKETDGADVIDPPPKETDVIDPPKETDVAKPPPRETDVADPPTKETDVADPLPPTKETDDAEPPPTPSKKLYDTRAKAKSAKTLIALKG</sequence>
<evidence type="ECO:0000313" key="3">
    <source>
        <dbReference type="Proteomes" id="UP000886998"/>
    </source>
</evidence>
<reference evidence="2" key="1">
    <citation type="submission" date="2020-08" db="EMBL/GenBank/DDBJ databases">
        <title>Multicomponent nature underlies the extraordinary mechanical properties of spider dragline silk.</title>
        <authorList>
            <person name="Kono N."/>
            <person name="Nakamura H."/>
            <person name="Mori M."/>
            <person name="Yoshida Y."/>
            <person name="Ohtoshi R."/>
            <person name="Malay A.D."/>
            <person name="Moran D.A.P."/>
            <person name="Tomita M."/>
            <person name="Numata K."/>
            <person name="Arakawa K."/>
        </authorList>
    </citation>
    <scope>NUCLEOTIDE SEQUENCE</scope>
</reference>
<comment type="caution">
    <text evidence="2">The sequence shown here is derived from an EMBL/GenBank/DDBJ whole genome shotgun (WGS) entry which is preliminary data.</text>
</comment>
<keyword evidence="3" id="KW-1185">Reference proteome</keyword>
<proteinExistence type="predicted"/>
<evidence type="ECO:0000313" key="2">
    <source>
        <dbReference type="EMBL" id="GFY56997.1"/>
    </source>
</evidence>
<dbReference type="EMBL" id="BMAV01011256">
    <property type="protein sequence ID" value="GFY56997.1"/>
    <property type="molecule type" value="Genomic_DNA"/>
</dbReference>
<evidence type="ECO:0000256" key="1">
    <source>
        <dbReference type="SAM" id="MobiDB-lite"/>
    </source>
</evidence>
<feature type="region of interest" description="Disordered" evidence="1">
    <location>
        <begin position="12"/>
        <end position="106"/>
    </location>
</feature>
<dbReference type="Proteomes" id="UP000886998">
    <property type="component" value="Unassembled WGS sequence"/>
</dbReference>
<protein>
    <submittedName>
        <fullName evidence="2">Uncharacterized protein</fullName>
    </submittedName>
</protein>
<feature type="compositionally biased region" description="Basic and acidic residues" evidence="1">
    <location>
        <begin position="30"/>
        <end position="64"/>
    </location>
</feature>
<dbReference type="AlphaFoldDB" id="A0A8X6XQM8"/>
<name>A0A8X6XQM8_9ARAC</name>
<accession>A0A8X6XQM8</accession>